<evidence type="ECO:0000313" key="2">
    <source>
        <dbReference type="EMBL" id="KAF1839332.1"/>
    </source>
</evidence>
<feature type="region of interest" description="Disordered" evidence="1">
    <location>
        <begin position="1"/>
        <end position="66"/>
    </location>
</feature>
<feature type="compositionally biased region" description="Polar residues" evidence="1">
    <location>
        <begin position="7"/>
        <end position="18"/>
    </location>
</feature>
<sequence length="66" mass="7005">MARNRTQRPQSTAPISSQNNNNTTATTTTTTAVPRTYLLHKLAPSSSTSLLSPTTPQSVSEANMTA</sequence>
<keyword evidence="3" id="KW-1185">Reference proteome</keyword>
<dbReference type="Proteomes" id="UP000800040">
    <property type="component" value="Unassembled WGS sequence"/>
</dbReference>
<gene>
    <name evidence="2" type="ORF">BDW02DRAFT_611314</name>
</gene>
<dbReference type="AlphaFoldDB" id="A0A6A5KSW0"/>
<evidence type="ECO:0000313" key="3">
    <source>
        <dbReference type="Proteomes" id="UP000800040"/>
    </source>
</evidence>
<protein>
    <submittedName>
        <fullName evidence="2">Uncharacterized protein</fullName>
    </submittedName>
</protein>
<reference evidence="2" key="1">
    <citation type="submission" date="2020-01" db="EMBL/GenBank/DDBJ databases">
        <authorList>
            <consortium name="DOE Joint Genome Institute"/>
            <person name="Haridas S."/>
            <person name="Albert R."/>
            <person name="Binder M."/>
            <person name="Bloem J."/>
            <person name="Labutti K."/>
            <person name="Salamov A."/>
            <person name="Andreopoulos B."/>
            <person name="Baker S.E."/>
            <person name="Barry K."/>
            <person name="Bills G."/>
            <person name="Bluhm B.H."/>
            <person name="Cannon C."/>
            <person name="Castanera R."/>
            <person name="Culley D.E."/>
            <person name="Daum C."/>
            <person name="Ezra D."/>
            <person name="Gonzalez J.B."/>
            <person name="Henrissat B."/>
            <person name="Kuo A."/>
            <person name="Liang C."/>
            <person name="Lipzen A."/>
            <person name="Lutzoni F."/>
            <person name="Magnuson J."/>
            <person name="Mondo S."/>
            <person name="Nolan M."/>
            <person name="Ohm R."/>
            <person name="Pangilinan J."/>
            <person name="Park H.-J."/>
            <person name="Ramirez L."/>
            <person name="Alfaro M."/>
            <person name="Sun H."/>
            <person name="Tritt A."/>
            <person name="Yoshinaga Y."/>
            <person name="Zwiers L.-H."/>
            <person name="Turgeon B.G."/>
            <person name="Goodwin S.B."/>
            <person name="Spatafora J.W."/>
            <person name="Crous P.W."/>
            <person name="Grigoriev I.V."/>
        </authorList>
    </citation>
    <scope>NUCLEOTIDE SEQUENCE</scope>
    <source>
        <strain evidence="2">P77</strain>
    </source>
</reference>
<feature type="compositionally biased region" description="Low complexity" evidence="1">
    <location>
        <begin position="19"/>
        <end position="32"/>
    </location>
</feature>
<dbReference type="EMBL" id="ML975245">
    <property type="protein sequence ID" value="KAF1839332.1"/>
    <property type="molecule type" value="Genomic_DNA"/>
</dbReference>
<accession>A0A6A5KSW0</accession>
<organism evidence="2 3">
    <name type="scientific">Decorospora gaudefroyi</name>
    <dbReference type="NCBI Taxonomy" id="184978"/>
    <lineage>
        <taxon>Eukaryota</taxon>
        <taxon>Fungi</taxon>
        <taxon>Dikarya</taxon>
        <taxon>Ascomycota</taxon>
        <taxon>Pezizomycotina</taxon>
        <taxon>Dothideomycetes</taxon>
        <taxon>Pleosporomycetidae</taxon>
        <taxon>Pleosporales</taxon>
        <taxon>Pleosporineae</taxon>
        <taxon>Pleosporaceae</taxon>
        <taxon>Decorospora</taxon>
    </lineage>
</organism>
<evidence type="ECO:0000256" key="1">
    <source>
        <dbReference type="SAM" id="MobiDB-lite"/>
    </source>
</evidence>
<proteinExistence type="predicted"/>
<feature type="compositionally biased region" description="Low complexity" evidence="1">
    <location>
        <begin position="42"/>
        <end position="60"/>
    </location>
</feature>
<name>A0A6A5KSW0_9PLEO</name>